<protein>
    <submittedName>
        <fullName evidence="2">Methyltransferase domain-containing protein</fullName>
    </submittedName>
</protein>
<evidence type="ECO:0000259" key="1">
    <source>
        <dbReference type="Pfam" id="PF08241"/>
    </source>
</evidence>
<dbReference type="InterPro" id="IPR029063">
    <property type="entry name" value="SAM-dependent_MTases_sf"/>
</dbReference>
<dbReference type="Proteomes" id="UP000219612">
    <property type="component" value="Unassembled WGS sequence"/>
</dbReference>
<proteinExistence type="predicted"/>
<sequence>MQQYAETTGNLTARIAIHAYGTNPQGWYSWLAERLPSVGDVLEVGAGTGELWRHLDPRRAGLRLTLADFSAAMCERLGEVAGAEVRRCDATDLPFADGSFDAVIANHMLYHVDEPDMALREFARVLRPGGRLFVATNGRGHMAELFAVAAAVGKVDVSGSASRSNFTAEDAPAAVGRHFRDVAAEAYPSDLLVPDAEPVLAYLTSLSGKPLTGEQLAAARELVQARIEAEGHFRVRKHTELITAAR</sequence>
<keyword evidence="2" id="KW-0808">Transferase</keyword>
<dbReference type="AlphaFoldDB" id="A0A285IMF3"/>
<dbReference type="InterPro" id="IPR050508">
    <property type="entry name" value="Methyltransf_Superfamily"/>
</dbReference>
<reference evidence="3" key="1">
    <citation type="submission" date="2017-09" db="EMBL/GenBank/DDBJ databases">
        <authorList>
            <person name="Varghese N."/>
            <person name="Submissions S."/>
        </authorList>
    </citation>
    <scope>NUCLEOTIDE SEQUENCE [LARGE SCALE GENOMIC DNA]</scope>
    <source>
        <strain evidence="3">CGMCC 4.6857</strain>
    </source>
</reference>
<keyword evidence="2" id="KW-0489">Methyltransferase</keyword>
<feature type="domain" description="Methyltransferase type 11" evidence="1">
    <location>
        <begin position="42"/>
        <end position="134"/>
    </location>
</feature>
<organism evidence="2 3">
    <name type="scientific">Paractinoplanes atraurantiacus</name>
    <dbReference type="NCBI Taxonomy" id="1036182"/>
    <lineage>
        <taxon>Bacteria</taxon>
        <taxon>Bacillati</taxon>
        <taxon>Actinomycetota</taxon>
        <taxon>Actinomycetes</taxon>
        <taxon>Micromonosporales</taxon>
        <taxon>Micromonosporaceae</taxon>
        <taxon>Paractinoplanes</taxon>
    </lineage>
</organism>
<evidence type="ECO:0000313" key="2">
    <source>
        <dbReference type="EMBL" id="SNY49159.1"/>
    </source>
</evidence>
<dbReference type="GO" id="GO:0008757">
    <property type="term" value="F:S-adenosylmethionine-dependent methyltransferase activity"/>
    <property type="evidence" value="ECO:0007669"/>
    <property type="project" value="InterPro"/>
</dbReference>
<dbReference type="Gene3D" id="3.40.50.150">
    <property type="entry name" value="Vaccinia Virus protein VP39"/>
    <property type="match status" value="1"/>
</dbReference>
<keyword evidence="3" id="KW-1185">Reference proteome</keyword>
<gene>
    <name evidence="2" type="ORF">SAMN05421748_109235</name>
</gene>
<name>A0A285IMF3_9ACTN</name>
<dbReference type="EMBL" id="OBDY01000009">
    <property type="protein sequence ID" value="SNY49159.1"/>
    <property type="molecule type" value="Genomic_DNA"/>
</dbReference>
<dbReference type="GO" id="GO:0032259">
    <property type="term" value="P:methylation"/>
    <property type="evidence" value="ECO:0007669"/>
    <property type="project" value="UniProtKB-KW"/>
</dbReference>
<dbReference type="InterPro" id="IPR013216">
    <property type="entry name" value="Methyltransf_11"/>
</dbReference>
<evidence type="ECO:0000313" key="3">
    <source>
        <dbReference type="Proteomes" id="UP000219612"/>
    </source>
</evidence>
<accession>A0A285IMF3</accession>
<dbReference type="PANTHER" id="PTHR42912">
    <property type="entry name" value="METHYLTRANSFERASE"/>
    <property type="match status" value="1"/>
</dbReference>
<dbReference type="Pfam" id="PF08241">
    <property type="entry name" value="Methyltransf_11"/>
    <property type="match status" value="1"/>
</dbReference>
<dbReference type="CDD" id="cd02440">
    <property type="entry name" value="AdoMet_MTases"/>
    <property type="match status" value="1"/>
</dbReference>
<dbReference type="SUPFAM" id="SSF53335">
    <property type="entry name" value="S-adenosyl-L-methionine-dependent methyltransferases"/>
    <property type="match status" value="1"/>
</dbReference>